<dbReference type="STRING" id="93759.A0A1R3JM30"/>
<sequence>MEICLEADPSITAERAGNMLIGRIVVDKPLNRPNLVGIAFTNEDLMMKAMASGPWSVMSHNLNLQQWKPSQSLQEIDFSHMEFWIQIHNLPLDMMTKENAEKIGKILGKLNKVEDIMDGSGMRRVFLRIRVAIDISKPLCNGFWVPRDGKEKLWASLSEEYRFGNWIKAAPMREEERAVPMLDEVVMIVTDCRAGKSWKSTECIVKQRVFNDLSEDEGDLVEQNLNTNRKGKEKVEGCRELDSEDSRKTNLRRSDKHVGRNKSQGVQIGERSSDVPVGESVGIEEDIFAGIVLGKEDHEVG</sequence>
<organism evidence="2 3">
    <name type="scientific">Corchorus olitorius</name>
    <dbReference type="NCBI Taxonomy" id="93759"/>
    <lineage>
        <taxon>Eukaryota</taxon>
        <taxon>Viridiplantae</taxon>
        <taxon>Streptophyta</taxon>
        <taxon>Embryophyta</taxon>
        <taxon>Tracheophyta</taxon>
        <taxon>Spermatophyta</taxon>
        <taxon>Magnoliopsida</taxon>
        <taxon>eudicotyledons</taxon>
        <taxon>Gunneridae</taxon>
        <taxon>Pentapetalae</taxon>
        <taxon>rosids</taxon>
        <taxon>malvids</taxon>
        <taxon>Malvales</taxon>
        <taxon>Malvaceae</taxon>
        <taxon>Grewioideae</taxon>
        <taxon>Apeibeae</taxon>
        <taxon>Corchorus</taxon>
    </lineage>
</organism>
<dbReference type="EMBL" id="AWUE01015760">
    <property type="protein sequence ID" value="OMO95873.1"/>
    <property type="molecule type" value="Genomic_DNA"/>
</dbReference>
<dbReference type="PANTHER" id="PTHR31286:SF167">
    <property type="entry name" value="OS09G0268800 PROTEIN"/>
    <property type="match status" value="1"/>
</dbReference>
<evidence type="ECO:0000313" key="2">
    <source>
        <dbReference type="EMBL" id="OMO95873.1"/>
    </source>
</evidence>
<keyword evidence="3" id="KW-1185">Reference proteome</keyword>
<dbReference type="InterPro" id="IPR040256">
    <property type="entry name" value="At4g02000-like"/>
</dbReference>
<name>A0A1R3JM30_9ROSI</name>
<evidence type="ECO:0000256" key="1">
    <source>
        <dbReference type="SAM" id="MobiDB-lite"/>
    </source>
</evidence>
<gene>
    <name evidence="2" type="ORF">COLO4_15631</name>
</gene>
<comment type="caution">
    <text evidence="2">The sequence shown here is derived from an EMBL/GenBank/DDBJ whole genome shotgun (WGS) entry which is preliminary data.</text>
</comment>
<feature type="compositionally biased region" description="Basic and acidic residues" evidence="1">
    <location>
        <begin position="233"/>
        <end position="258"/>
    </location>
</feature>
<evidence type="ECO:0000313" key="3">
    <source>
        <dbReference type="Proteomes" id="UP000187203"/>
    </source>
</evidence>
<dbReference type="AlphaFoldDB" id="A0A1R3JM30"/>
<reference evidence="3" key="1">
    <citation type="submission" date="2013-09" db="EMBL/GenBank/DDBJ databases">
        <title>Corchorus olitorius genome sequencing.</title>
        <authorList>
            <person name="Alam M."/>
            <person name="Haque M.S."/>
            <person name="Islam M.S."/>
            <person name="Emdad E.M."/>
            <person name="Islam M.M."/>
            <person name="Ahmed B."/>
            <person name="Halim A."/>
            <person name="Hossen Q.M.M."/>
            <person name="Hossain M.Z."/>
            <person name="Ahmed R."/>
            <person name="Khan M.M."/>
            <person name="Islam R."/>
            <person name="Rashid M.M."/>
            <person name="Khan S.A."/>
            <person name="Rahman M.S."/>
            <person name="Alam M."/>
            <person name="Yahiya A.S."/>
            <person name="Khan M.S."/>
            <person name="Azam M.S."/>
            <person name="Haque T."/>
            <person name="Lashkar M.Z.H."/>
            <person name="Akhand A.I."/>
            <person name="Morshed G."/>
            <person name="Roy S."/>
            <person name="Uddin K.S."/>
            <person name="Rabeya T."/>
            <person name="Hossain A.S."/>
            <person name="Chowdhury A."/>
            <person name="Snigdha A.R."/>
            <person name="Mortoza M.S."/>
            <person name="Matin S.A."/>
            <person name="Hoque S.M.E."/>
            <person name="Islam M.K."/>
            <person name="Roy D.K."/>
            <person name="Haider R."/>
            <person name="Moosa M.M."/>
            <person name="Elias S.M."/>
            <person name="Hasan A.M."/>
            <person name="Jahan S."/>
            <person name="Shafiuddin M."/>
            <person name="Mahmood N."/>
            <person name="Shommy N.S."/>
        </authorList>
    </citation>
    <scope>NUCLEOTIDE SEQUENCE [LARGE SCALE GENOMIC DNA]</scope>
    <source>
        <strain evidence="3">cv. O-4</strain>
    </source>
</reference>
<dbReference type="Proteomes" id="UP000187203">
    <property type="component" value="Unassembled WGS sequence"/>
</dbReference>
<feature type="region of interest" description="Disordered" evidence="1">
    <location>
        <begin position="231"/>
        <end position="276"/>
    </location>
</feature>
<proteinExistence type="predicted"/>
<dbReference type="PANTHER" id="PTHR31286">
    <property type="entry name" value="GLYCINE-RICH CELL WALL STRUCTURAL PROTEIN 1.8-LIKE"/>
    <property type="match status" value="1"/>
</dbReference>
<protein>
    <submittedName>
        <fullName evidence="2">Uncharacterized protein</fullName>
    </submittedName>
</protein>
<accession>A0A1R3JM30</accession>
<dbReference type="OrthoDB" id="1748760at2759"/>